<reference evidence="2 3" key="1">
    <citation type="journal article" date="2014" name="Int. J. Syst. Evol. Microbiol.">
        <title>Phaeodactylibacter xiamenensis gen. nov., sp. nov., a member of the family Saprospiraceae isolated from the marine alga Phaeodactylum tricornutum.</title>
        <authorList>
            <person name="Chen Z.Jr."/>
            <person name="Lei X."/>
            <person name="Lai Q."/>
            <person name="Li Y."/>
            <person name="Zhang B."/>
            <person name="Zhang J."/>
            <person name="Zhang H."/>
            <person name="Yang L."/>
            <person name="Zheng W."/>
            <person name="Tian Y."/>
            <person name="Yu Z."/>
            <person name="Xu H.Jr."/>
            <person name="Zheng T."/>
        </authorList>
    </citation>
    <scope>NUCLEOTIDE SEQUENCE [LARGE SCALE GENOMIC DNA]</scope>
    <source>
        <strain evidence="2 3">KD52</strain>
    </source>
</reference>
<accession>A0A098SC17</accession>
<evidence type="ECO:0000256" key="1">
    <source>
        <dbReference type="SAM" id="Coils"/>
    </source>
</evidence>
<keyword evidence="1" id="KW-0175">Coiled coil</keyword>
<evidence type="ECO:0000313" key="3">
    <source>
        <dbReference type="Proteomes" id="UP000029736"/>
    </source>
</evidence>
<feature type="coiled-coil region" evidence="1">
    <location>
        <begin position="559"/>
        <end position="589"/>
    </location>
</feature>
<dbReference type="Proteomes" id="UP000029736">
    <property type="component" value="Unassembled WGS sequence"/>
</dbReference>
<comment type="caution">
    <text evidence="2">The sequence shown here is derived from an EMBL/GenBank/DDBJ whole genome shotgun (WGS) entry which is preliminary data.</text>
</comment>
<dbReference type="OrthoDB" id="613399at2"/>
<name>A0A098SC17_9BACT</name>
<evidence type="ECO:0000313" key="2">
    <source>
        <dbReference type="EMBL" id="KGE88582.1"/>
    </source>
</evidence>
<organism evidence="2 3">
    <name type="scientific">Phaeodactylibacter xiamenensis</name>
    <dbReference type="NCBI Taxonomy" id="1524460"/>
    <lineage>
        <taxon>Bacteria</taxon>
        <taxon>Pseudomonadati</taxon>
        <taxon>Bacteroidota</taxon>
        <taxon>Saprospiria</taxon>
        <taxon>Saprospirales</taxon>
        <taxon>Haliscomenobacteraceae</taxon>
        <taxon>Phaeodactylibacter</taxon>
    </lineage>
</organism>
<dbReference type="STRING" id="1524460.IX84_07840"/>
<protein>
    <submittedName>
        <fullName evidence="2">Uncharacterized protein</fullName>
    </submittedName>
</protein>
<dbReference type="RefSeq" id="WP_044218239.1">
    <property type="nucleotide sequence ID" value="NZ_JBKAGJ010000006.1"/>
</dbReference>
<gene>
    <name evidence="2" type="ORF">IX84_07840</name>
</gene>
<sequence length="1131" mass="134439">MTNTPKRRTLHRHPSYFGAFLNIARHNAFMIMEHLSTKYDMEDKNTLDEAQLPNAKLFGCLKKRYGKPDVTEGVSRDLRRYFPFLNYPLFLHLEKQQNAEQAATYDINPEDIEFTLKGFFRLLNQMRNNYSHYISNTDYGKFDKLPVQDIYEAAIFRLLDRGKHTKRFDVFESKHTRHLESNNSEYRPRSLANSPDHENTVAFVTCLFLERKYAFPFLSRLDCFRSTNDAAEGDPLIRKASHECYTMFCCRLPQPKLESSDILLDMVNELGRCPSALYNLLSEEDQARFHIKREEITGFEEDPDEELEQEIVLKRHSDRFPYFALRYFDDTEAFQTLRFDVYLGRWRTKPVYKKRIYGQERDRVLTQSIRTFTRLSRLLPIYENVKHDAVRQNEEDGKLVNPDVTSQFHKSWIQIESDDRAFLSDRIEHFSPHYNFGDQVIGLKFINPDRYAAIQNVFPKLPGEEKKDKDAKLVNETADAIISTHEIRSLFLYHYLSKKPISAGDERRFIQVDTETFIKQYIDTIKLFFEDIKSGELQPIADPPNYQKNEPLPYVRGDKEKTQEERAQYRERQKEIKERRKELNTLLQNRYGLSIQYIPSRLREYLLGYKKVPYEKLALQKLRAQRKEVKKRIKDIEKMRTPRVGEQATWLAEDIVFLTPPKMHTPERKTTKHPQKLNNDQFRIMQSSLAYFSVNKKAIKKFFQKETGIGLSNRETSHPFLYRIDVGRCRGILDFYTGYLKYKMDWLDDAIKKVDNRKHGKKEAKKYEKYLPSSIQHKTPLELDYTRLPVYLPRGLFKKAIVKALAAHADFQVEPEEDNVIFCLDQLLDGDTQDFYNWQRYYRSALTEKETDNQLVLAHPYAEQILGTIKTLEGKQKNNKLGNKAKQKIKDELIDLKRAKRRLLDREQYLRAVQAEDRALWLMIQERQKQKAEHEEIAFDQLDLKNITKILTESIDARLRIPDTKVDITDKLPLRRYGDLRRVAKDRRLVNLASYYHVAGLSEIPYDLVKKELEEYDRRRVAFFEHVYQFEKEVYDRYAAELRNENPKGESTYFSHWEYVAVAVKHSADTHFNELFKEKVMQLRNKFHHNEFPYFDWLLPEVEKASAALYADRVFDVAEGYYQKMRKLMRQ</sequence>
<proteinExistence type="predicted"/>
<dbReference type="AlphaFoldDB" id="A0A098SC17"/>
<keyword evidence="3" id="KW-1185">Reference proteome</keyword>
<dbReference type="NCBIfam" id="NF038190">
    <property type="entry name" value="VI_Cas13b"/>
    <property type="match status" value="1"/>
</dbReference>
<dbReference type="EMBL" id="JPOS01000018">
    <property type="protein sequence ID" value="KGE88582.1"/>
    <property type="molecule type" value="Genomic_DNA"/>
</dbReference>